<name>A0A6A6WA25_9PEZI</name>
<dbReference type="GO" id="GO:0015934">
    <property type="term" value="C:large ribosomal subunit"/>
    <property type="evidence" value="ECO:0007669"/>
    <property type="project" value="InterPro"/>
</dbReference>
<dbReference type="OrthoDB" id="416470at2759"/>
<accession>A0A6A6WA25</accession>
<dbReference type="Proteomes" id="UP000799437">
    <property type="component" value="Unassembled WGS sequence"/>
</dbReference>
<dbReference type="PANTHER" id="PTHR13501">
    <property type="entry name" value="CHLOROPLAST 50S RIBOSOMAL PROTEIN L22-RELATED"/>
    <property type="match status" value="1"/>
</dbReference>
<evidence type="ECO:0000256" key="5">
    <source>
        <dbReference type="SAM" id="MobiDB-lite"/>
    </source>
</evidence>
<dbReference type="Gene3D" id="3.90.470.10">
    <property type="entry name" value="Ribosomal protein L22/L17"/>
    <property type="match status" value="1"/>
</dbReference>
<evidence type="ECO:0000313" key="7">
    <source>
        <dbReference type="Proteomes" id="UP000799437"/>
    </source>
</evidence>
<protein>
    <submittedName>
        <fullName evidence="6">Ribosomal protein L22</fullName>
    </submittedName>
</protein>
<organism evidence="6 7">
    <name type="scientific">Pseudovirgaria hyperparasitica</name>
    <dbReference type="NCBI Taxonomy" id="470096"/>
    <lineage>
        <taxon>Eukaryota</taxon>
        <taxon>Fungi</taxon>
        <taxon>Dikarya</taxon>
        <taxon>Ascomycota</taxon>
        <taxon>Pezizomycotina</taxon>
        <taxon>Dothideomycetes</taxon>
        <taxon>Dothideomycetes incertae sedis</taxon>
        <taxon>Acrospermales</taxon>
        <taxon>Acrospermaceae</taxon>
        <taxon>Pseudovirgaria</taxon>
    </lineage>
</organism>
<dbReference type="GO" id="GO:0006412">
    <property type="term" value="P:translation"/>
    <property type="evidence" value="ECO:0007669"/>
    <property type="project" value="InterPro"/>
</dbReference>
<proteinExistence type="inferred from homology"/>
<keyword evidence="2 4" id="KW-0689">Ribosomal protein</keyword>
<reference evidence="6" key="1">
    <citation type="journal article" date="2020" name="Stud. Mycol.">
        <title>101 Dothideomycetes genomes: a test case for predicting lifestyles and emergence of pathogens.</title>
        <authorList>
            <person name="Haridas S."/>
            <person name="Albert R."/>
            <person name="Binder M."/>
            <person name="Bloem J."/>
            <person name="Labutti K."/>
            <person name="Salamov A."/>
            <person name="Andreopoulos B."/>
            <person name="Baker S."/>
            <person name="Barry K."/>
            <person name="Bills G."/>
            <person name="Bluhm B."/>
            <person name="Cannon C."/>
            <person name="Castanera R."/>
            <person name="Culley D."/>
            <person name="Daum C."/>
            <person name="Ezra D."/>
            <person name="Gonzalez J."/>
            <person name="Henrissat B."/>
            <person name="Kuo A."/>
            <person name="Liang C."/>
            <person name="Lipzen A."/>
            <person name="Lutzoni F."/>
            <person name="Magnuson J."/>
            <person name="Mondo S."/>
            <person name="Nolan M."/>
            <person name="Ohm R."/>
            <person name="Pangilinan J."/>
            <person name="Park H.-J."/>
            <person name="Ramirez L."/>
            <person name="Alfaro M."/>
            <person name="Sun H."/>
            <person name="Tritt A."/>
            <person name="Yoshinaga Y."/>
            <person name="Zwiers L.-H."/>
            <person name="Turgeon B."/>
            <person name="Goodwin S."/>
            <person name="Spatafora J."/>
            <person name="Crous P."/>
            <person name="Grigoriev I."/>
        </authorList>
    </citation>
    <scope>NUCLEOTIDE SEQUENCE</scope>
    <source>
        <strain evidence="6">CBS 121739</strain>
    </source>
</reference>
<feature type="compositionally biased region" description="Basic and acidic residues" evidence="5">
    <location>
        <begin position="250"/>
        <end position="259"/>
    </location>
</feature>
<dbReference type="FunFam" id="3.90.470.10:FF:000017">
    <property type="entry name" value="54S ribosomal protein L22, mitochondrial"/>
    <property type="match status" value="1"/>
</dbReference>
<sequence>MPSSPASFLPQGSVWDAEFRPPKAQYLVDPDISPEEQLRGTVKYEQIQPPSDNTDSIPVPIEIKDRRWSNMALKLDPRPLKRQLYQRKRITRAVQSKWSMTRKEILNMTERKVVQRSANLSTSTKKLMLLARQVAGKTLEEAEAQMRFSKKRYALSLRLLLEQVRNRAVIESGMGLGTDLPKGQEKHIVLKDGRKHKVKNETGLYLDQAWVEKGQHMKDVEFRAKGKVNRILHRQSRVVLQLKEEKTRIREHNEREAKRAQRKPWTQLPDRPVTFQHQHCLW</sequence>
<dbReference type="PANTHER" id="PTHR13501:SF10">
    <property type="entry name" value="LARGE RIBOSOMAL SUBUNIT PROTEIN UL22M"/>
    <property type="match status" value="1"/>
</dbReference>
<keyword evidence="3 4" id="KW-0687">Ribonucleoprotein</keyword>
<dbReference type="InterPro" id="IPR001063">
    <property type="entry name" value="Ribosomal_uL22"/>
</dbReference>
<comment type="similarity">
    <text evidence="1 4">Belongs to the universal ribosomal protein uL22 family.</text>
</comment>
<evidence type="ECO:0000313" key="6">
    <source>
        <dbReference type="EMBL" id="KAF2758437.1"/>
    </source>
</evidence>
<keyword evidence="7" id="KW-1185">Reference proteome</keyword>
<evidence type="ECO:0000256" key="3">
    <source>
        <dbReference type="ARBA" id="ARBA00023274"/>
    </source>
</evidence>
<dbReference type="SUPFAM" id="SSF54843">
    <property type="entry name" value="Ribosomal protein L22"/>
    <property type="match status" value="1"/>
</dbReference>
<dbReference type="GeneID" id="54484934"/>
<dbReference type="InterPro" id="IPR036394">
    <property type="entry name" value="Ribosomal_uL22_sf"/>
</dbReference>
<gene>
    <name evidence="6" type="ORF">EJ05DRAFT_475749</name>
</gene>
<dbReference type="InterPro" id="IPR047867">
    <property type="entry name" value="Ribosomal_uL22_bac/org-type"/>
</dbReference>
<dbReference type="AlphaFoldDB" id="A0A6A6WA25"/>
<dbReference type="EMBL" id="ML996571">
    <property type="protein sequence ID" value="KAF2758437.1"/>
    <property type="molecule type" value="Genomic_DNA"/>
</dbReference>
<dbReference type="Pfam" id="PF00237">
    <property type="entry name" value="Ribosomal_L22"/>
    <property type="match status" value="2"/>
</dbReference>
<dbReference type="RefSeq" id="XP_033600888.1">
    <property type="nucleotide sequence ID" value="XM_033743880.1"/>
</dbReference>
<evidence type="ECO:0000256" key="1">
    <source>
        <dbReference type="ARBA" id="ARBA00009451"/>
    </source>
</evidence>
<feature type="region of interest" description="Disordered" evidence="5">
    <location>
        <begin position="250"/>
        <end position="270"/>
    </location>
</feature>
<evidence type="ECO:0000256" key="2">
    <source>
        <dbReference type="ARBA" id="ARBA00022980"/>
    </source>
</evidence>
<evidence type="ECO:0000256" key="4">
    <source>
        <dbReference type="RuleBase" id="RU004005"/>
    </source>
</evidence>
<dbReference type="GO" id="GO:0003735">
    <property type="term" value="F:structural constituent of ribosome"/>
    <property type="evidence" value="ECO:0007669"/>
    <property type="project" value="InterPro"/>
</dbReference>